<proteinExistence type="predicted"/>
<dbReference type="AlphaFoldDB" id="A0A9W8PCP7"/>
<gene>
    <name evidence="1" type="ORF">DFH05DRAFT_194690</name>
</gene>
<protein>
    <submittedName>
        <fullName evidence="1">Uncharacterized protein</fullName>
    </submittedName>
</protein>
<evidence type="ECO:0000313" key="2">
    <source>
        <dbReference type="Proteomes" id="UP001142393"/>
    </source>
</evidence>
<dbReference type="Proteomes" id="UP001142393">
    <property type="component" value="Unassembled WGS sequence"/>
</dbReference>
<comment type="caution">
    <text evidence="1">The sequence shown here is derived from an EMBL/GenBank/DDBJ whole genome shotgun (WGS) entry which is preliminary data.</text>
</comment>
<sequence>MVRLRNNVYIEGKELENYHSVCALVDIPGFTAGQIWDLFPNKSYLFTDFITSTESKRFHVLQHLLHPCSCRCCCSNRGYVQARSHIGEGLQTRNAGLTVAKRNDSDSEMIELQPLRKCKLEISSLSYFDRKAVDKSFVESLIVDAASKRHVFGGAHLEFSEWKYSSDQCPSEPIILNVKPVEGDCAGNLAVELARTDHYNNYIVYNDLRNQEEPVILQKGKNIENMNARRSGCIYTVTSLFAL</sequence>
<dbReference type="EMBL" id="JANVFU010000001">
    <property type="protein sequence ID" value="KAJ3751439.1"/>
    <property type="molecule type" value="Genomic_DNA"/>
</dbReference>
<reference evidence="1 2" key="1">
    <citation type="journal article" date="2023" name="Proc. Natl. Acad. Sci. U.S.A.">
        <title>A global phylogenomic analysis of the shiitake genus Lentinula.</title>
        <authorList>
            <person name="Sierra-Patev S."/>
            <person name="Min B."/>
            <person name="Naranjo-Ortiz M."/>
            <person name="Looney B."/>
            <person name="Konkel Z."/>
            <person name="Slot J.C."/>
            <person name="Sakamoto Y."/>
            <person name="Steenwyk J.L."/>
            <person name="Rokas A."/>
            <person name="Carro J."/>
            <person name="Camarero S."/>
            <person name="Ferreira P."/>
            <person name="Molpeceres G."/>
            <person name="Ruiz-Duenas F.J."/>
            <person name="Serrano A."/>
            <person name="Henrissat B."/>
            <person name="Drula E."/>
            <person name="Hughes K.W."/>
            <person name="Mata J.L."/>
            <person name="Ishikawa N.K."/>
            <person name="Vargas-Isla R."/>
            <person name="Ushijima S."/>
            <person name="Smith C.A."/>
            <person name="Donoghue J."/>
            <person name="Ahrendt S."/>
            <person name="Andreopoulos W."/>
            <person name="He G."/>
            <person name="LaButti K."/>
            <person name="Lipzen A."/>
            <person name="Ng V."/>
            <person name="Riley R."/>
            <person name="Sandor L."/>
            <person name="Barry K."/>
            <person name="Martinez A.T."/>
            <person name="Xiao Y."/>
            <person name="Gibbons J.G."/>
            <person name="Terashima K."/>
            <person name="Grigoriev I.V."/>
            <person name="Hibbett D."/>
        </authorList>
    </citation>
    <scope>NUCLEOTIDE SEQUENCE [LARGE SCALE GENOMIC DNA]</scope>
    <source>
        <strain evidence="1 2">TFB7810</strain>
    </source>
</reference>
<keyword evidence="2" id="KW-1185">Reference proteome</keyword>
<accession>A0A9W8PCP7</accession>
<evidence type="ECO:0000313" key="1">
    <source>
        <dbReference type="EMBL" id="KAJ3751439.1"/>
    </source>
</evidence>
<organism evidence="1 2">
    <name type="scientific">Lentinula detonsa</name>
    <dbReference type="NCBI Taxonomy" id="2804962"/>
    <lineage>
        <taxon>Eukaryota</taxon>
        <taxon>Fungi</taxon>
        <taxon>Dikarya</taxon>
        <taxon>Basidiomycota</taxon>
        <taxon>Agaricomycotina</taxon>
        <taxon>Agaricomycetes</taxon>
        <taxon>Agaricomycetidae</taxon>
        <taxon>Agaricales</taxon>
        <taxon>Marasmiineae</taxon>
        <taxon>Omphalotaceae</taxon>
        <taxon>Lentinula</taxon>
    </lineage>
</organism>
<name>A0A9W8PCP7_9AGAR</name>